<evidence type="ECO:0000313" key="3">
    <source>
        <dbReference type="Proteomes" id="UP001187192"/>
    </source>
</evidence>
<organism evidence="2 3">
    <name type="scientific">Ficus carica</name>
    <name type="common">Common fig</name>
    <dbReference type="NCBI Taxonomy" id="3494"/>
    <lineage>
        <taxon>Eukaryota</taxon>
        <taxon>Viridiplantae</taxon>
        <taxon>Streptophyta</taxon>
        <taxon>Embryophyta</taxon>
        <taxon>Tracheophyta</taxon>
        <taxon>Spermatophyta</taxon>
        <taxon>Magnoliopsida</taxon>
        <taxon>eudicotyledons</taxon>
        <taxon>Gunneridae</taxon>
        <taxon>Pentapetalae</taxon>
        <taxon>rosids</taxon>
        <taxon>fabids</taxon>
        <taxon>Rosales</taxon>
        <taxon>Moraceae</taxon>
        <taxon>Ficeae</taxon>
        <taxon>Ficus</taxon>
    </lineage>
</organism>
<reference evidence="2" key="1">
    <citation type="submission" date="2023-07" db="EMBL/GenBank/DDBJ databases">
        <title>draft genome sequence of fig (Ficus carica).</title>
        <authorList>
            <person name="Takahashi T."/>
            <person name="Nishimura K."/>
        </authorList>
    </citation>
    <scope>NUCLEOTIDE SEQUENCE</scope>
</reference>
<dbReference type="Proteomes" id="UP001187192">
    <property type="component" value="Unassembled WGS sequence"/>
</dbReference>
<keyword evidence="3" id="KW-1185">Reference proteome</keyword>
<sequence length="49" mass="5254">MPPSAVHCQRPLKKVEKNSRIAVWKLSRTEGNRSNTSGGSLASSDGAMI</sequence>
<dbReference type="AlphaFoldDB" id="A0AA88DS37"/>
<evidence type="ECO:0000313" key="2">
    <source>
        <dbReference type="EMBL" id="GMN60570.1"/>
    </source>
</evidence>
<gene>
    <name evidence="2" type="ORF">TIFTF001_029665</name>
</gene>
<proteinExistence type="predicted"/>
<comment type="caution">
    <text evidence="2">The sequence shown here is derived from an EMBL/GenBank/DDBJ whole genome shotgun (WGS) entry which is preliminary data.</text>
</comment>
<feature type="compositionally biased region" description="Polar residues" evidence="1">
    <location>
        <begin position="32"/>
        <end position="43"/>
    </location>
</feature>
<protein>
    <submittedName>
        <fullName evidence="2">Uncharacterized protein</fullName>
    </submittedName>
</protein>
<evidence type="ECO:0000256" key="1">
    <source>
        <dbReference type="SAM" id="MobiDB-lite"/>
    </source>
</evidence>
<feature type="region of interest" description="Disordered" evidence="1">
    <location>
        <begin position="26"/>
        <end position="49"/>
    </location>
</feature>
<name>A0AA88DS37_FICCA</name>
<dbReference type="EMBL" id="BTGU01000100">
    <property type="protein sequence ID" value="GMN60570.1"/>
    <property type="molecule type" value="Genomic_DNA"/>
</dbReference>
<accession>A0AA88DS37</accession>